<feature type="domain" description="Aminoglycoside phosphotransferase" evidence="1">
    <location>
        <begin position="7"/>
        <end position="106"/>
    </location>
</feature>
<comment type="caution">
    <text evidence="2">The sequence shown here is derived from an EMBL/GenBank/DDBJ whole genome shotgun (WGS) entry which is preliminary data.</text>
</comment>
<accession>A0A7K3W808</accession>
<name>A0A7K3W808_9ACTN</name>
<dbReference type="RefSeq" id="WP_162393260.1">
    <property type="nucleotide sequence ID" value="NZ_JAABOZ010000006.1"/>
</dbReference>
<dbReference type="EMBL" id="JAAGWK010000003">
    <property type="protein sequence ID" value="NEL52602.1"/>
    <property type="molecule type" value="Genomic_DNA"/>
</dbReference>
<evidence type="ECO:0000259" key="1">
    <source>
        <dbReference type="Pfam" id="PF01636"/>
    </source>
</evidence>
<evidence type="ECO:0000313" key="2">
    <source>
        <dbReference type="EMBL" id="NEL52602.1"/>
    </source>
</evidence>
<proteinExistence type="predicted"/>
<dbReference type="InterPro" id="IPR002575">
    <property type="entry name" value="Aminoglycoside_PTrfase"/>
</dbReference>
<dbReference type="GO" id="GO:0016740">
    <property type="term" value="F:transferase activity"/>
    <property type="evidence" value="ECO:0007669"/>
    <property type="project" value="UniProtKB-KW"/>
</dbReference>
<dbReference type="Proteomes" id="UP000470470">
    <property type="component" value="Unassembled WGS sequence"/>
</dbReference>
<sequence>MDTGRAVYALRIGAALQIHAPGTLDAEAAWLHRPRDGGLPVPGVMPARDGELGARVTDDAGRPRECAVFDWVPGRSLRSRLTEPIAAALGRLAARLHADAQAWRAPPDVVVADRCCSGGCPHDWWSRTCPGRRCSPRRSTGRRPHWTSCGTRRRSRRTCCTVT</sequence>
<gene>
    <name evidence="2" type="ORF">G1H19_01055</name>
</gene>
<protein>
    <submittedName>
        <fullName evidence="2">Phosphotransferase</fullName>
    </submittedName>
</protein>
<reference evidence="2 3" key="1">
    <citation type="submission" date="2020-02" db="EMBL/GenBank/DDBJ databases">
        <title>The whole genome sequence of CPCC 205119.</title>
        <authorList>
            <person name="Jiang Z."/>
        </authorList>
    </citation>
    <scope>NUCLEOTIDE SEQUENCE [LARGE SCALE GENOMIC DNA]</scope>
    <source>
        <strain evidence="2 3">CPCC 205119</strain>
    </source>
</reference>
<keyword evidence="2" id="KW-0808">Transferase</keyword>
<dbReference type="InterPro" id="IPR011009">
    <property type="entry name" value="Kinase-like_dom_sf"/>
</dbReference>
<organism evidence="2 3">
    <name type="scientific">Goekera deserti</name>
    <dbReference type="NCBI Taxonomy" id="2497753"/>
    <lineage>
        <taxon>Bacteria</taxon>
        <taxon>Bacillati</taxon>
        <taxon>Actinomycetota</taxon>
        <taxon>Actinomycetes</taxon>
        <taxon>Geodermatophilales</taxon>
        <taxon>Geodermatophilaceae</taxon>
        <taxon>Goekera</taxon>
    </lineage>
</organism>
<dbReference type="AlphaFoldDB" id="A0A7K3W808"/>
<dbReference type="Pfam" id="PF01636">
    <property type="entry name" value="APH"/>
    <property type="match status" value="1"/>
</dbReference>
<dbReference type="SUPFAM" id="SSF56112">
    <property type="entry name" value="Protein kinase-like (PK-like)"/>
    <property type="match status" value="1"/>
</dbReference>
<keyword evidence="3" id="KW-1185">Reference proteome</keyword>
<evidence type="ECO:0000313" key="3">
    <source>
        <dbReference type="Proteomes" id="UP000470470"/>
    </source>
</evidence>